<keyword evidence="8" id="KW-0832">Ubl conjugation</keyword>
<feature type="coiled-coil region" evidence="12">
    <location>
        <begin position="678"/>
        <end position="762"/>
    </location>
</feature>
<feature type="region of interest" description="Disordered" evidence="13">
    <location>
        <begin position="106"/>
        <end position="208"/>
    </location>
</feature>
<dbReference type="SMART" id="SM00054">
    <property type="entry name" value="EFh"/>
    <property type="match status" value="3"/>
</dbReference>
<evidence type="ECO:0000256" key="6">
    <source>
        <dbReference type="ARBA" id="ARBA00022737"/>
    </source>
</evidence>
<dbReference type="Gene3D" id="1.10.238.10">
    <property type="entry name" value="EF-hand"/>
    <property type="match status" value="2"/>
</dbReference>
<name>A0A662YZQ2_ACIRT</name>
<keyword evidence="10" id="KW-0206">Cytoskeleton</keyword>
<evidence type="ECO:0000313" key="16">
    <source>
        <dbReference type="Proteomes" id="UP000289886"/>
    </source>
</evidence>
<feature type="domain" description="EF-hand" evidence="14">
    <location>
        <begin position="8"/>
        <end position="43"/>
    </location>
</feature>
<dbReference type="FunFam" id="1.10.238.10:FF:000094">
    <property type="entry name" value="ninein isoform X7"/>
    <property type="match status" value="1"/>
</dbReference>
<keyword evidence="3" id="KW-0597">Phosphoprotein</keyword>
<dbReference type="GO" id="GO:0005509">
    <property type="term" value="F:calcium ion binding"/>
    <property type="evidence" value="ECO:0007669"/>
    <property type="project" value="InterPro"/>
</dbReference>
<evidence type="ECO:0000256" key="1">
    <source>
        <dbReference type="ARBA" id="ARBA00004300"/>
    </source>
</evidence>
<protein>
    <recommendedName>
        <fullName evidence="11">Ninein-like protein</fullName>
    </recommendedName>
</protein>
<keyword evidence="16" id="KW-1185">Reference proteome</keyword>
<keyword evidence="2" id="KW-0963">Cytoplasm</keyword>
<accession>A0A662YZQ2</accession>
<evidence type="ECO:0000256" key="2">
    <source>
        <dbReference type="ARBA" id="ARBA00022490"/>
    </source>
</evidence>
<keyword evidence="9 12" id="KW-0175">Coiled coil</keyword>
<feature type="coiled-coil region" evidence="12">
    <location>
        <begin position="797"/>
        <end position="1072"/>
    </location>
</feature>
<feature type="domain" description="EF-hand" evidence="14">
    <location>
        <begin position="248"/>
        <end position="283"/>
    </location>
</feature>
<dbReference type="Proteomes" id="UP000289886">
    <property type="component" value="Unassembled WGS sequence"/>
</dbReference>
<dbReference type="PANTHER" id="PTHR18905">
    <property type="entry name" value="NINEIN"/>
    <property type="match status" value="1"/>
</dbReference>
<feature type="compositionally biased region" description="Polar residues" evidence="13">
    <location>
        <begin position="178"/>
        <end position="187"/>
    </location>
</feature>
<dbReference type="PROSITE" id="PS00018">
    <property type="entry name" value="EF_HAND_1"/>
    <property type="match status" value="1"/>
</dbReference>
<comment type="subcellular location">
    <subcellularLocation>
        <location evidence="1">Cytoplasm</location>
        <location evidence="1">Cytoskeleton</location>
        <location evidence="1">Microtubule organizing center</location>
        <location evidence="1">Centrosome</location>
    </subcellularLocation>
</comment>
<dbReference type="PROSITE" id="PS50222">
    <property type="entry name" value="EF_HAND_2"/>
    <property type="match status" value="2"/>
</dbReference>
<dbReference type="PANTHER" id="PTHR18905:SF12">
    <property type="entry name" value="NINEIN-LIKE PROTEIN"/>
    <property type="match status" value="1"/>
</dbReference>
<evidence type="ECO:0000256" key="10">
    <source>
        <dbReference type="ARBA" id="ARBA00023212"/>
    </source>
</evidence>
<evidence type="ECO:0000256" key="3">
    <source>
        <dbReference type="ARBA" id="ARBA00022553"/>
    </source>
</evidence>
<evidence type="ECO:0000256" key="11">
    <source>
        <dbReference type="ARBA" id="ARBA00071185"/>
    </source>
</evidence>
<dbReference type="GO" id="GO:0034454">
    <property type="term" value="P:microtubule anchoring at centrosome"/>
    <property type="evidence" value="ECO:0007669"/>
    <property type="project" value="TreeGrafter"/>
</dbReference>
<evidence type="ECO:0000256" key="9">
    <source>
        <dbReference type="ARBA" id="ARBA00023054"/>
    </source>
</evidence>
<comment type="caution">
    <text evidence="15">The sequence shown here is derived from an EMBL/GenBank/DDBJ whole genome shotgun (WGS) entry which is preliminary data.</text>
</comment>
<evidence type="ECO:0000256" key="4">
    <source>
        <dbReference type="ARBA" id="ARBA00022701"/>
    </source>
</evidence>
<reference evidence="15 16" key="1">
    <citation type="submission" date="2019-01" db="EMBL/GenBank/DDBJ databases">
        <title>Draft Genome and Complete Hox-Cluster Characterization of the Sterlet Sturgeon (Acipenser ruthenus).</title>
        <authorList>
            <person name="Wei Q."/>
        </authorList>
    </citation>
    <scope>NUCLEOTIDE SEQUENCE [LARGE SCALE GENOMIC DNA]</scope>
    <source>
        <strain evidence="15">WHYD16114868_AA</strain>
        <tissue evidence="15">Blood</tissue>
    </source>
</reference>
<evidence type="ECO:0000256" key="12">
    <source>
        <dbReference type="SAM" id="Coils"/>
    </source>
</evidence>
<keyword evidence="4" id="KW-0493">Microtubule</keyword>
<evidence type="ECO:0000256" key="7">
    <source>
        <dbReference type="ARBA" id="ARBA00022837"/>
    </source>
</evidence>
<dbReference type="InterPro" id="IPR018247">
    <property type="entry name" value="EF_Hand_1_Ca_BS"/>
</dbReference>
<keyword evidence="7" id="KW-0106">Calcium</keyword>
<evidence type="ECO:0000256" key="5">
    <source>
        <dbReference type="ARBA" id="ARBA00022723"/>
    </source>
</evidence>
<feature type="coiled-coil region" evidence="12">
    <location>
        <begin position="1125"/>
        <end position="1181"/>
    </location>
</feature>
<dbReference type="SUPFAM" id="SSF47473">
    <property type="entry name" value="EF-hand"/>
    <property type="match status" value="1"/>
</dbReference>
<dbReference type="GO" id="GO:0005813">
    <property type="term" value="C:centrosome"/>
    <property type="evidence" value="ECO:0007669"/>
    <property type="project" value="UniProtKB-SubCell"/>
</dbReference>
<dbReference type="FunFam" id="1.10.238.10:FF:000209">
    <property type="entry name" value="Ninein like"/>
    <property type="match status" value="1"/>
</dbReference>
<evidence type="ECO:0000259" key="14">
    <source>
        <dbReference type="PROSITE" id="PS50222"/>
    </source>
</evidence>
<dbReference type="GO" id="GO:0005874">
    <property type="term" value="C:microtubule"/>
    <property type="evidence" value="ECO:0007669"/>
    <property type="project" value="UniProtKB-KW"/>
</dbReference>
<dbReference type="InterPro" id="IPR002048">
    <property type="entry name" value="EF_hand_dom"/>
</dbReference>
<dbReference type="EMBL" id="SCEB01000060">
    <property type="protein sequence ID" value="RXN01304.1"/>
    <property type="molecule type" value="Genomic_DNA"/>
</dbReference>
<dbReference type="Pfam" id="PF13499">
    <property type="entry name" value="EF-hand_7"/>
    <property type="match status" value="1"/>
</dbReference>
<keyword evidence="6" id="KW-0677">Repeat</keyword>
<dbReference type="CDD" id="cd00051">
    <property type="entry name" value="EFh"/>
    <property type="match status" value="1"/>
</dbReference>
<proteinExistence type="predicted"/>
<evidence type="ECO:0000256" key="13">
    <source>
        <dbReference type="SAM" id="MobiDB-lite"/>
    </source>
</evidence>
<sequence>MDEAEQNRYVSQLKGVFDSCDTTGTGYLDQEELTELCHKLHLEAHVPVLLKTLLGTDHYARVNFEEFKEGFVAVLSNFLELSTSEEESIYLEPAIPEEVKPKYVKGTKRYGRRSRPEPPDSEVEVTADSEQPLPYKPTQTELLLPGSRRAQQRRYTSLESVESLKSDEETVSGKEPQNETFEAQGQMRTWKPDVLDSPRQTSCPRVDTADVSDSQMQVIWAELGVGDSGYLNRQELSVVCDHIGLTDLHAEELDNLFRQLDKNRDGRVSLREFQRGLFRHSPLSAPAFSTPCKPKVLRALHQAFEESPHRTATPSLLCTITGPHLLSCINDGTGYVNPEQVISIWREEGISNSKEILQTLEFRLDEKLNLSELTHALDNELLVSRNGLHQAALVSYKNEIQFLQGQVEQSCKERDQVKADLEKAEKRSLQLAREVDDRHAAMEHLNESKVKDLEQEYKEKLSTLRTEMDKERELIMQQASKQRAKLEEEIDLLHANDASLREEVTVTTKENGRLEKEVDKLVEKLAVSQKTVSKLQKDMNHMLMEKFGSLDPHNTELFNQEERFSEIIKEFEQQCRELRDRNDELQSQLELLCSQVNFYERTMELMKRSVQLERKDNEQGFKIEISELEEQRAELEEKCDQLQGVISELREQLQRPGHGQDLEKRFHQERADTEQCYAKQITGLAQRLTKEKDQLELELHEKHQQEMVQLRKEAADLEQRLSQMENHHAEAQPILGQENHKLQKLQEKLSQEKYQWEAKERDLLLECRKGNLRTEEKMNEKEVRICNSFAMDKKMMEEQYTERINQLNSEIGTLKNELEKMRGIDTLLVHSEETEVILENRIAFIKDQAGLIKELTSDLKLKEEEVEVLKKRKDDLSLKLQQKENLTPVQAKLSELKEKQKVVENYSHQDKECQQLQTLLQAQEEDAKMLRKKVQDLHEHLKNSRDELQRLKEVESEFSSLTLKHQWLEQDKECLVKELEERNAKIERLETALQNVGDQADELRSALQAANQDKGSLMKEVVTKQKILQEAEDKFELIHAQESELQHVNQECQTLRRKQAHLEAEMVETQDQLLEASMTLTLTQSQHVREVQQLKEQVGAAVPRDQVAQLQSRLAEEQHRGQWLQEQINAQAEQTSKQMALKQEQYEQVLKQMEERMEEVEAKLKTLRMILQEKVNQLKEQLAKNAKSDVLLKDLYVENSQLMKALQVTEQRQKSSEKKNFILEEKIAALNKLLCKITPASLTV</sequence>
<dbReference type="InterPro" id="IPR011992">
    <property type="entry name" value="EF-hand-dom_pair"/>
</dbReference>
<feature type="coiled-coil region" evidence="12">
    <location>
        <begin position="393"/>
        <end position="652"/>
    </location>
</feature>
<evidence type="ECO:0000256" key="8">
    <source>
        <dbReference type="ARBA" id="ARBA00022843"/>
    </source>
</evidence>
<gene>
    <name evidence="15" type="ORF">EOD39_7215</name>
</gene>
<evidence type="ECO:0000313" key="15">
    <source>
        <dbReference type="EMBL" id="RXN01304.1"/>
    </source>
</evidence>
<organism evidence="15 16">
    <name type="scientific">Acipenser ruthenus</name>
    <name type="common">Sterlet sturgeon</name>
    <dbReference type="NCBI Taxonomy" id="7906"/>
    <lineage>
        <taxon>Eukaryota</taxon>
        <taxon>Metazoa</taxon>
        <taxon>Chordata</taxon>
        <taxon>Craniata</taxon>
        <taxon>Vertebrata</taxon>
        <taxon>Euteleostomi</taxon>
        <taxon>Actinopterygii</taxon>
        <taxon>Chondrostei</taxon>
        <taxon>Acipenseriformes</taxon>
        <taxon>Acipenseridae</taxon>
        <taxon>Acipenser</taxon>
    </lineage>
</organism>
<dbReference type="AlphaFoldDB" id="A0A662YZQ2"/>
<feature type="compositionally biased region" description="Basic and acidic residues" evidence="13">
    <location>
        <begin position="162"/>
        <end position="172"/>
    </location>
</feature>
<keyword evidence="5" id="KW-0479">Metal-binding</keyword>